<accession>A0A7S6ULX9</accession>
<organism evidence="1 2">
    <name type="scientific">Novilysobacter avium</name>
    <dbReference type="NCBI Taxonomy" id="2781023"/>
    <lineage>
        <taxon>Bacteria</taxon>
        <taxon>Pseudomonadati</taxon>
        <taxon>Pseudomonadota</taxon>
        <taxon>Gammaproteobacteria</taxon>
        <taxon>Lysobacterales</taxon>
        <taxon>Lysobacteraceae</taxon>
        <taxon>Novilysobacter</taxon>
    </lineage>
</organism>
<evidence type="ECO:0000313" key="1">
    <source>
        <dbReference type="EMBL" id="QOW22651.1"/>
    </source>
</evidence>
<sequence length="123" mass="13398">MAIVDAGPQVISVALPRYDGPPGDALQDACQAWELSAQQVERFFQLSEPYSSNPYSGFYQLPCSVSGELQAEGKTWTFEINGGGTATWRAKEETRYWGCSVEECGPLVLMPTDSMNPDGVAQL</sequence>
<dbReference type="Proteomes" id="UP000593932">
    <property type="component" value="Chromosome"/>
</dbReference>
<dbReference type="EMBL" id="CP063657">
    <property type="protein sequence ID" value="QOW22651.1"/>
    <property type="molecule type" value="Genomic_DNA"/>
</dbReference>
<evidence type="ECO:0000313" key="2">
    <source>
        <dbReference type="Proteomes" id="UP000593932"/>
    </source>
</evidence>
<gene>
    <name evidence="1" type="ORF">INQ42_03405</name>
</gene>
<protein>
    <submittedName>
        <fullName evidence="1">Uncharacterized protein</fullName>
    </submittedName>
</protein>
<proteinExistence type="predicted"/>
<keyword evidence="2" id="KW-1185">Reference proteome</keyword>
<dbReference type="RefSeq" id="WP_194035146.1">
    <property type="nucleotide sequence ID" value="NZ_CP063657.1"/>
</dbReference>
<reference evidence="1 2" key="1">
    <citation type="submission" date="2020-10" db="EMBL/GenBank/DDBJ databases">
        <title>complete genome sequencing of Lysobacter sp. H23M41.</title>
        <authorList>
            <person name="Bae J.-W."/>
            <person name="Lee S.-Y."/>
        </authorList>
    </citation>
    <scope>NUCLEOTIDE SEQUENCE [LARGE SCALE GENOMIC DNA]</scope>
    <source>
        <strain evidence="1 2">H23M41</strain>
    </source>
</reference>
<name>A0A7S6ULX9_9GAMM</name>